<dbReference type="AlphaFoldDB" id="A0A8T2SEQ6"/>
<evidence type="ECO:0000313" key="4">
    <source>
        <dbReference type="Proteomes" id="UP000825935"/>
    </source>
</evidence>
<keyword evidence="2" id="KW-1133">Transmembrane helix</keyword>
<reference evidence="3" key="1">
    <citation type="submission" date="2021-08" db="EMBL/GenBank/DDBJ databases">
        <title>WGS assembly of Ceratopteris richardii.</title>
        <authorList>
            <person name="Marchant D.B."/>
            <person name="Chen G."/>
            <person name="Jenkins J."/>
            <person name="Shu S."/>
            <person name="Leebens-Mack J."/>
            <person name="Grimwood J."/>
            <person name="Schmutz J."/>
            <person name="Soltis P."/>
            <person name="Soltis D."/>
            <person name="Chen Z.-H."/>
        </authorList>
    </citation>
    <scope>NUCLEOTIDE SEQUENCE</scope>
    <source>
        <strain evidence="3">Whitten #5841</strain>
        <tissue evidence="3">Leaf</tissue>
    </source>
</reference>
<evidence type="ECO:0000256" key="2">
    <source>
        <dbReference type="SAM" id="Phobius"/>
    </source>
</evidence>
<name>A0A8T2SEQ6_CERRI</name>
<proteinExistence type="predicted"/>
<evidence type="ECO:0000313" key="3">
    <source>
        <dbReference type="EMBL" id="KAH7330847.1"/>
    </source>
</evidence>
<evidence type="ECO:0000256" key="1">
    <source>
        <dbReference type="SAM" id="MobiDB-lite"/>
    </source>
</evidence>
<dbReference type="Proteomes" id="UP000825935">
    <property type="component" value="Chromosome 20"/>
</dbReference>
<comment type="caution">
    <text evidence="3">The sequence shown here is derived from an EMBL/GenBank/DDBJ whole genome shotgun (WGS) entry which is preliminary data.</text>
</comment>
<keyword evidence="4" id="KW-1185">Reference proteome</keyword>
<keyword evidence="2" id="KW-0472">Membrane</keyword>
<sequence length="200" mass="21577">MPASKSESSSSSSSGSASSPLQTCTVSIAVSKLHLSSSVSESLHDCFDALSRFHTCTCTSFHVACTCIAAMPCTLCARAPGLSPSSSAAAFYSFLCNIAWRQHSCHPDATLRAEGKRQELSTCADLNSRFLTLPKTALDIAALESPGRLSCRLVYLHVRSSLYVQICASLRPREDFPVMLSTSMFAILYVYMYISISAHL</sequence>
<keyword evidence="2" id="KW-0812">Transmembrane</keyword>
<feature type="transmembrane region" description="Helical" evidence="2">
    <location>
        <begin position="176"/>
        <end position="194"/>
    </location>
</feature>
<organism evidence="3 4">
    <name type="scientific">Ceratopteris richardii</name>
    <name type="common">Triangle waterfern</name>
    <dbReference type="NCBI Taxonomy" id="49495"/>
    <lineage>
        <taxon>Eukaryota</taxon>
        <taxon>Viridiplantae</taxon>
        <taxon>Streptophyta</taxon>
        <taxon>Embryophyta</taxon>
        <taxon>Tracheophyta</taxon>
        <taxon>Polypodiopsida</taxon>
        <taxon>Polypodiidae</taxon>
        <taxon>Polypodiales</taxon>
        <taxon>Pteridineae</taxon>
        <taxon>Pteridaceae</taxon>
        <taxon>Parkerioideae</taxon>
        <taxon>Ceratopteris</taxon>
    </lineage>
</organism>
<feature type="region of interest" description="Disordered" evidence="1">
    <location>
        <begin position="1"/>
        <end position="20"/>
    </location>
</feature>
<dbReference type="EMBL" id="CM035425">
    <property type="protein sequence ID" value="KAH7330847.1"/>
    <property type="molecule type" value="Genomic_DNA"/>
</dbReference>
<gene>
    <name evidence="3" type="ORF">KP509_20G005300</name>
</gene>
<accession>A0A8T2SEQ6</accession>
<protein>
    <submittedName>
        <fullName evidence="3">Uncharacterized protein</fullName>
    </submittedName>
</protein>
<feature type="compositionally biased region" description="Low complexity" evidence="1">
    <location>
        <begin position="1"/>
        <end position="19"/>
    </location>
</feature>